<evidence type="ECO:0000256" key="1">
    <source>
        <dbReference type="SAM" id="MobiDB-lite"/>
    </source>
</evidence>
<dbReference type="Proteomes" id="UP000215335">
    <property type="component" value="Unassembled WGS sequence"/>
</dbReference>
<proteinExistence type="predicted"/>
<feature type="compositionally biased region" description="Basic and acidic residues" evidence="1">
    <location>
        <begin position="1"/>
        <end position="22"/>
    </location>
</feature>
<keyword evidence="3" id="KW-1185">Reference proteome</keyword>
<name>A0A232EJJ8_9HYME</name>
<evidence type="ECO:0000313" key="2">
    <source>
        <dbReference type="EMBL" id="OXU18537.1"/>
    </source>
</evidence>
<protein>
    <submittedName>
        <fullName evidence="2">Uncharacterized protein</fullName>
    </submittedName>
</protein>
<sequence>GGEETRGSELASEEGKRRDQLRRGQGGRGRQRRSRDSLEATRGAGIGKWKGARKRNKIVIVGWLENQWDKEAAEKWLQSRLGLVRTWVIREKINRFEMKCKNWEDNKSIMRTKAGIRGSDIFIDHD</sequence>
<organism evidence="2 3">
    <name type="scientific">Trichomalopsis sarcophagae</name>
    <dbReference type="NCBI Taxonomy" id="543379"/>
    <lineage>
        <taxon>Eukaryota</taxon>
        <taxon>Metazoa</taxon>
        <taxon>Ecdysozoa</taxon>
        <taxon>Arthropoda</taxon>
        <taxon>Hexapoda</taxon>
        <taxon>Insecta</taxon>
        <taxon>Pterygota</taxon>
        <taxon>Neoptera</taxon>
        <taxon>Endopterygota</taxon>
        <taxon>Hymenoptera</taxon>
        <taxon>Apocrita</taxon>
        <taxon>Proctotrupomorpha</taxon>
        <taxon>Chalcidoidea</taxon>
        <taxon>Pteromalidae</taxon>
        <taxon>Pteromalinae</taxon>
        <taxon>Trichomalopsis</taxon>
    </lineage>
</organism>
<dbReference type="AlphaFoldDB" id="A0A232EJJ8"/>
<dbReference type="EMBL" id="NNAY01003980">
    <property type="protein sequence ID" value="OXU18537.1"/>
    <property type="molecule type" value="Genomic_DNA"/>
</dbReference>
<evidence type="ECO:0000313" key="3">
    <source>
        <dbReference type="Proteomes" id="UP000215335"/>
    </source>
</evidence>
<gene>
    <name evidence="2" type="ORF">TSAR_004913</name>
</gene>
<feature type="non-terminal residue" evidence="2">
    <location>
        <position position="1"/>
    </location>
</feature>
<feature type="region of interest" description="Disordered" evidence="1">
    <location>
        <begin position="1"/>
        <end position="46"/>
    </location>
</feature>
<reference evidence="2 3" key="1">
    <citation type="journal article" date="2017" name="Curr. Biol.">
        <title>The Evolution of Venom by Co-option of Single-Copy Genes.</title>
        <authorList>
            <person name="Martinson E.O."/>
            <person name="Mrinalini"/>
            <person name="Kelkar Y.D."/>
            <person name="Chang C.H."/>
            <person name="Werren J.H."/>
        </authorList>
    </citation>
    <scope>NUCLEOTIDE SEQUENCE [LARGE SCALE GENOMIC DNA]</scope>
    <source>
        <strain evidence="2 3">Alberta</strain>
        <tissue evidence="2">Whole body</tissue>
    </source>
</reference>
<comment type="caution">
    <text evidence="2">The sequence shown here is derived from an EMBL/GenBank/DDBJ whole genome shotgun (WGS) entry which is preliminary data.</text>
</comment>
<accession>A0A232EJJ8</accession>